<dbReference type="SUPFAM" id="SSF52096">
    <property type="entry name" value="ClpP/crotonase"/>
    <property type="match status" value="1"/>
</dbReference>
<dbReference type="GO" id="GO:0006633">
    <property type="term" value="P:fatty acid biosynthetic process"/>
    <property type="evidence" value="ECO:0007669"/>
    <property type="project" value="InterPro"/>
</dbReference>
<organism evidence="3">
    <name type="scientific">marine metagenome</name>
    <dbReference type="NCBI Taxonomy" id="408172"/>
    <lineage>
        <taxon>unclassified sequences</taxon>
        <taxon>metagenomes</taxon>
        <taxon>ecological metagenomes</taxon>
    </lineage>
</organism>
<dbReference type="PANTHER" id="PTHR42995:SF5">
    <property type="entry name" value="ACETYL-COENZYME A CARBOXYLASE CARBOXYL TRANSFERASE SUBUNIT BETA, CHLOROPLASTIC"/>
    <property type="match status" value="1"/>
</dbReference>
<dbReference type="PRINTS" id="PR01070">
    <property type="entry name" value="ACCCTRFRASEB"/>
</dbReference>
<dbReference type="InterPro" id="IPR029045">
    <property type="entry name" value="ClpP/crotonase-like_dom_sf"/>
</dbReference>
<dbReference type="EMBL" id="UINC01041285">
    <property type="protein sequence ID" value="SVB42349.1"/>
    <property type="molecule type" value="Genomic_DNA"/>
</dbReference>
<dbReference type="InterPro" id="IPR034733">
    <property type="entry name" value="AcCoA_carboxyl_beta"/>
</dbReference>
<dbReference type="HAMAP" id="MF_01395">
    <property type="entry name" value="AcetylCoA_CT_beta"/>
    <property type="match status" value="1"/>
</dbReference>
<feature type="non-terminal residue" evidence="3">
    <location>
        <position position="247"/>
    </location>
</feature>
<dbReference type="InterPro" id="IPR011762">
    <property type="entry name" value="COA_CT_N"/>
</dbReference>
<keyword evidence="1" id="KW-0808">Transferase</keyword>
<dbReference type="GO" id="GO:0003989">
    <property type="term" value="F:acetyl-CoA carboxylase activity"/>
    <property type="evidence" value="ECO:0007669"/>
    <property type="project" value="InterPro"/>
</dbReference>
<sequence>MLYADDLEQTIYVCPNCDDHIQIHPRIRLKQLFDGGIFEEIKYPAGLSDPLSFKDSKTYKERFNQAKNKTGMDDAFLIGSGKINGLATTVVAMSFDFMGGSCGAAGSEAMVKAAEHAVTNHTPLVVFTCSGGMRMQENQFSLQALPKTTIAVQMVKDAKLPYIVILTNPTSGGVTASFGMLGDITLAEPKALICFAGPRVISNTVGETLPDGFQRSEYLLDNGFVDQIVHRLEIKNKLSQILSLLLK</sequence>
<dbReference type="GO" id="GO:0016740">
    <property type="term" value="F:transferase activity"/>
    <property type="evidence" value="ECO:0007669"/>
    <property type="project" value="UniProtKB-KW"/>
</dbReference>
<dbReference type="InterPro" id="IPR000438">
    <property type="entry name" value="Acetyl_CoA_COase_Trfase_b_su"/>
</dbReference>
<reference evidence="3" key="1">
    <citation type="submission" date="2018-05" db="EMBL/GenBank/DDBJ databases">
        <authorList>
            <person name="Lanie J.A."/>
            <person name="Ng W.-L."/>
            <person name="Kazmierczak K.M."/>
            <person name="Andrzejewski T.M."/>
            <person name="Davidsen T.M."/>
            <person name="Wayne K.J."/>
            <person name="Tettelin H."/>
            <person name="Glass J.I."/>
            <person name="Rusch D."/>
            <person name="Podicherti R."/>
            <person name="Tsui H.-C.T."/>
            <person name="Winkler M.E."/>
        </authorList>
    </citation>
    <scope>NUCLEOTIDE SEQUENCE</scope>
</reference>
<evidence type="ECO:0000259" key="2">
    <source>
        <dbReference type="PROSITE" id="PS50980"/>
    </source>
</evidence>
<gene>
    <name evidence="3" type="ORF">METZ01_LOCUS195203</name>
</gene>
<protein>
    <recommendedName>
        <fullName evidence="2">CoA carboxyltransferase N-terminal domain-containing protein</fullName>
    </recommendedName>
</protein>
<name>A0A382DW30_9ZZZZ</name>
<evidence type="ECO:0000313" key="3">
    <source>
        <dbReference type="EMBL" id="SVB42349.1"/>
    </source>
</evidence>
<dbReference type="Gene3D" id="3.90.226.10">
    <property type="entry name" value="2-enoyl-CoA Hydratase, Chain A, domain 1"/>
    <property type="match status" value="1"/>
</dbReference>
<evidence type="ECO:0000256" key="1">
    <source>
        <dbReference type="ARBA" id="ARBA00022679"/>
    </source>
</evidence>
<proteinExistence type="inferred from homology"/>
<dbReference type="PROSITE" id="PS50980">
    <property type="entry name" value="COA_CT_NTER"/>
    <property type="match status" value="1"/>
</dbReference>
<feature type="domain" description="CoA carboxyltransferase N-terminal" evidence="2">
    <location>
        <begin position="1"/>
        <end position="247"/>
    </location>
</feature>
<accession>A0A382DW30</accession>
<dbReference type="GO" id="GO:2001295">
    <property type="term" value="P:malonyl-CoA biosynthetic process"/>
    <property type="evidence" value="ECO:0007669"/>
    <property type="project" value="TreeGrafter"/>
</dbReference>
<dbReference type="GO" id="GO:0009329">
    <property type="term" value="C:acetate CoA-transferase complex"/>
    <property type="evidence" value="ECO:0007669"/>
    <property type="project" value="TreeGrafter"/>
</dbReference>
<dbReference type="Pfam" id="PF01039">
    <property type="entry name" value="Carboxyl_trans"/>
    <property type="match status" value="1"/>
</dbReference>
<dbReference type="PANTHER" id="PTHR42995">
    <property type="entry name" value="ACETYL-COENZYME A CARBOXYLASE CARBOXYL TRANSFERASE SUBUNIT BETA, CHLOROPLASTIC"/>
    <property type="match status" value="1"/>
</dbReference>
<dbReference type="AlphaFoldDB" id="A0A382DW30"/>